<dbReference type="Pfam" id="PF01978">
    <property type="entry name" value="TrmB"/>
    <property type="match status" value="1"/>
</dbReference>
<dbReference type="InterPro" id="IPR002831">
    <property type="entry name" value="Tscrpt_reg_TrmB_N"/>
</dbReference>
<evidence type="ECO:0000313" key="2">
    <source>
        <dbReference type="EMBL" id="AEM39345.1"/>
    </source>
</evidence>
<accession>G0EHJ2</accession>
<dbReference type="eggNOG" id="arCOG02242">
    <property type="taxonomic scope" value="Archaea"/>
</dbReference>
<gene>
    <name evidence="2" type="ordered locus">Pyrfu_1487</name>
</gene>
<keyword evidence="3" id="KW-1185">Reference proteome</keyword>
<feature type="domain" description="HTH arsR-type" evidence="1">
    <location>
        <begin position="31"/>
        <end position="113"/>
    </location>
</feature>
<reference evidence="2 3" key="1">
    <citation type="journal article" date="2011" name="Stand. Genomic Sci.">
        <title>Complete genome sequence of the hyperthermophilic chemolithoautotroph Pyrolobus fumarii type strain (1A).</title>
        <authorList>
            <person name="Anderson I."/>
            <person name="Goker M."/>
            <person name="Nolan M."/>
            <person name="Lucas S."/>
            <person name="Hammon N."/>
            <person name="Deshpande S."/>
            <person name="Cheng J.F."/>
            <person name="Tapia R."/>
            <person name="Han C."/>
            <person name="Goodwin L."/>
            <person name="Pitluck S."/>
            <person name="Huntemann M."/>
            <person name="Liolios K."/>
            <person name="Ivanova N."/>
            <person name="Pagani I."/>
            <person name="Mavromatis K."/>
            <person name="Ovchinikova G."/>
            <person name="Pati A."/>
            <person name="Chen A."/>
            <person name="Palaniappan K."/>
            <person name="Land M."/>
            <person name="Hauser L."/>
            <person name="Brambilla E.M."/>
            <person name="Huber H."/>
            <person name="Yasawong M."/>
            <person name="Rohde M."/>
            <person name="Spring S."/>
            <person name="Abt B."/>
            <person name="Sikorski J."/>
            <person name="Wirth R."/>
            <person name="Detter J.C."/>
            <person name="Woyke T."/>
            <person name="Bristow J."/>
            <person name="Eisen J.A."/>
            <person name="Markowitz V."/>
            <person name="Hugenholtz P."/>
            <person name="Kyrpides N.C."/>
            <person name="Klenk H.P."/>
            <person name="Lapidus A."/>
        </authorList>
    </citation>
    <scope>NUCLEOTIDE SEQUENCE [LARGE SCALE GENOMIC DNA]</scope>
    <source>
        <strain evidence="3">DSM 11204 / 1A</strain>
    </source>
</reference>
<dbReference type="InterPro" id="IPR053795">
    <property type="entry name" value="Lrs14"/>
</dbReference>
<dbReference type="SUPFAM" id="SSF46785">
    <property type="entry name" value="Winged helix' DNA-binding domain"/>
    <property type="match status" value="1"/>
</dbReference>
<dbReference type="InterPro" id="IPR000485">
    <property type="entry name" value="AsnC-type_HTH_dom"/>
</dbReference>
<dbReference type="InterPro" id="IPR036388">
    <property type="entry name" value="WH-like_DNA-bd_sf"/>
</dbReference>
<protein>
    <submittedName>
        <fullName evidence="2">Transcriptional regulator, TrmB</fullName>
    </submittedName>
</protein>
<dbReference type="GO" id="GO:0043565">
    <property type="term" value="F:sequence-specific DNA binding"/>
    <property type="evidence" value="ECO:0007669"/>
    <property type="project" value="InterPro"/>
</dbReference>
<dbReference type="HOGENOM" id="CLU_150444_0_0_2"/>
<evidence type="ECO:0000259" key="1">
    <source>
        <dbReference type="SMART" id="SM00418"/>
    </source>
</evidence>
<dbReference type="NCBIfam" id="NF040939">
    <property type="entry name" value="trans_reg_lrs14"/>
    <property type="match status" value="1"/>
</dbReference>
<dbReference type="InParanoid" id="G0EHJ2"/>
<organism evidence="2 3">
    <name type="scientific">Pyrolobus fumarii (strain DSM 11204 / 1A)</name>
    <dbReference type="NCBI Taxonomy" id="694429"/>
    <lineage>
        <taxon>Archaea</taxon>
        <taxon>Thermoproteota</taxon>
        <taxon>Thermoprotei</taxon>
        <taxon>Desulfurococcales</taxon>
        <taxon>Pyrodictiaceae</taxon>
        <taxon>Pyrolobus</taxon>
    </lineage>
</organism>
<dbReference type="EMBL" id="CP002838">
    <property type="protein sequence ID" value="AEM39345.1"/>
    <property type="molecule type" value="Genomic_DNA"/>
</dbReference>
<dbReference type="InterPro" id="IPR001845">
    <property type="entry name" value="HTH_ArsR_DNA-bd_dom"/>
</dbReference>
<sequence>MGPVELAAIEIAAQRVKLPSGREITPLEALKFCYNLSETDIEILIVMLQGGKYDVETLANKLGLSKATINRSLNKLAAIGFVERERETRKTAGRPRYFYYIRDPANLLSKIQNDLDFCAKAFEEGIKNMLLSSLRKAVAKTNE</sequence>
<dbReference type="PRINTS" id="PR00033">
    <property type="entry name" value="HTHASNC"/>
</dbReference>
<dbReference type="GO" id="GO:0003700">
    <property type="term" value="F:DNA-binding transcription factor activity"/>
    <property type="evidence" value="ECO:0007669"/>
    <property type="project" value="InterPro"/>
</dbReference>
<dbReference type="InterPro" id="IPR011991">
    <property type="entry name" value="ArsR-like_HTH"/>
</dbReference>
<dbReference type="AlphaFoldDB" id="G0EHJ2"/>
<dbReference type="Gene3D" id="1.10.10.10">
    <property type="entry name" value="Winged helix-like DNA-binding domain superfamily/Winged helix DNA-binding domain"/>
    <property type="match status" value="1"/>
</dbReference>
<evidence type="ECO:0000313" key="3">
    <source>
        <dbReference type="Proteomes" id="UP000001037"/>
    </source>
</evidence>
<name>G0EHJ2_PYRF1</name>
<dbReference type="SMART" id="SM00418">
    <property type="entry name" value="HTH_ARSR"/>
    <property type="match status" value="1"/>
</dbReference>
<dbReference type="Proteomes" id="UP000001037">
    <property type="component" value="Chromosome"/>
</dbReference>
<dbReference type="CDD" id="cd00090">
    <property type="entry name" value="HTH_ARSR"/>
    <property type="match status" value="1"/>
</dbReference>
<proteinExistence type="predicted"/>
<dbReference type="InterPro" id="IPR036390">
    <property type="entry name" value="WH_DNA-bd_sf"/>
</dbReference>
<dbReference type="KEGG" id="pfm:Pyrfu_1487"/>
<dbReference type="STRING" id="694429.Pyrfu_1487"/>